<gene>
    <name evidence="3" type="ORF">WMO62_00400</name>
</gene>
<evidence type="ECO:0000256" key="2">
    <source>
        <dbReference type="SAM" id="SignalP"/>
    </source>
</evidence>
<accession>A0ABV1HYQ7</accession>
<feature type="signal peptide" evidence="2">
    <location>
        <begin position="1"/>
        <end position="20"/>
    </location>
</feature>
<dbReference type="GO" id="GO:0016853">
    <property type="term" value="F:isomerase activity"/>
    <property type="evidence" value="ECO:0007669"/>
    <property type="project" value="UniProtKB-KW"/>
</dbReference>
<keyword evidence="2" id="KW-0732">Signal</keyword>
<feature type="compositionally biased region" description="Acidic residues" evidence="1">
    <location>
        <begin position="26"/>
        <end position="66"/>
    </location>
</feature>
<dbReference type="Proteomes" id="UP001470288">
    <property type="component" value="Unassembled WGS sequence"/>
</dbReference>
<evidence type="ECO:0000313" key="4">
    <source>
        <dbReference type="Proteomes" id="UP001470288"/>
    </source>
</evidence>
<reference evidence="3 4" key="1">
    <citation type="submission" date="2024-03" db="EMBL/GenBank/DDBJ databases">
        <title>Human intestinal bacterial collection.</title>
        <authorList>
            <person name="Pauvert C."/>
            <person name="Hitch T.C.A."/>
            <person name="Clavel T."/>
        </authorList>
    </citation>
    <scope>NUCLEOTIDE SEQUENCE [LARGE SCALE GENOMIC DNA]</scope>
    <source>
        <strain evidence="3 4">CLA-AA-H78B</strain>
    </source>
</reference>
<evidence type="ECO:0000313" key="3">
    <source>
        <dbReference type="EMBL" id="MEQ2577300.1"/>
    </source>
</evidence>
<evidence type="ECO:0000256" key="1">
    <source>
        <dbReference type="SAM" id="MobiDB-lite"/>
    </source>
</evidence>
<protein>
    <submittedName>
        <fullName evidence="3">Isomerase</fullName>
    </submittedName>
</protein>
<sequence length="187" mass="19782">MKRKVLAMMMSLTLAMAVTACGGSDTETDAADTAVEETVDDTAEADEAETEDVAAEDTSEEADEDLGPLYSIEAAVAPDVAGTTWHFVGAMLSGEELDAETATGVLDQNYGGTLDMVFDEDGNATMEQGGGNLTGTYEYVDEYTLLVSLDNSGSTLNYACAFAEDEDGVTMVLMNDDTGYNGIYFMQ</sequence>
<feature type="region of interest" description="Disordered" evidence="1">
    <location>
        <begin position="24"/>
        <end position="67"/>
    </location>
</feature>
<organism evidence="3 4">
    <name type="scientific">Hominiventricola aquisgranensis</name>
    <dbReference type="NCBI Taxonomy" id="3133164"/>
    <lineage>
        <taxon>Bacteria</taxon>
        <taxon>Bacillati</taxon>
        <taxon>Bacillota</taxon>
        <taxon>Clostridia</taxon>
        <taxon>Lachnospirales</taxon>
        <taxon>Lachnospiraceae</taxon>
        <taxon>Hominiventricola</taxon>
    </lineage>
</organism>
<keyword evidence="4" id="KW-1185">Reference proteome</keyword>
<proteinExistence type="predicted"/>
<dbReference type="PROSITE" id="PS51257">
    <property type="entry name" value="PROKAR_LIPOPROTEIN"/>
    <property type="match status" value="1"/>
</dbReference>
<dbReference type="EMBL" id="JBBMFC010000001">
    <property type="protein sequence ID" value="MEQ2577300.1"/>
    <property type="molecule type" value="Genomic_DNA"/>
</dbReference>
<comment type="caution">
    <text evidence="3">The sequence shown here is derived from an EMBL/GenBank/DDBJ whole genome shotgun (WGS) entry which is preliminary data.</text>
</comment>
<keyword evidence="3" id="KW-0413">Isomerase</keyword>
<feature type="chain" id="PRO_5046671042" evidence="2">
    <location>
        <begin position="21"/>
        <end position="187"/>
    </location>
</feature>
<name>A0ABV1HYQ7_9FIRM</name>
<dbReference type="RefSeq" id="WP_118438096.1">
    <property type="nucleotide sequence ID" value="NZ_JBBMFC010000001.1"/>
</dbReference>